<dbReference type="PANTHER" id="PTHR37423">
    <property type="entry name" value="SOLUBLE LYTIC MUREIN TRANSGLYCOSYLASE-RELATED"/>
    <property type="match status" value="1"/>
</dbReference>
<dbReference type="GO" id="GO:0008933">
    <property type="term" value="F:peptidoglycan lytic transglycosylase activity"/>
    <property type="evidence" value="ECO:0007669"/>
    <property type="project" value="InterPro"/>
</dbReference>
<dbReference type="GO" id="GO:0000270">
    <property type="term" value="P:peptidoglycan metabolic process"/>
    <property type="evidence" value="ECO:0007669"/>
    <property type="project" value="InterPro"/>
</dbReference>
<dbReference type="InterPro" id="IPR000189">
    <property type="entry name" value="Transglyc_AS"/>
</dbReference>
<evidence type="ECO:0000259" key="2">
    <source>
        <dbReference type="Pfam" id="PF01464"/>
    </source>
</evidence>
<dbReference type="CDD" id="cd00254">
    <property type="entry name" value="LT-like"/>
    <property type="match status" value="1"/>
</dbReference>
<keyword evidence="4" id="KW-1185">Reference proteome</keyword>
<feature type="domain" description="Transglycosylase SLT" evidence="2">
    <location>
        <begin position="81"/>
        <end position="178"/>
    </location>
</feature>
<evidence type="ECO:0000256" key="1">
    <source>
        <dbReference type="ARBA" id="ARBA00007734"/>
    </source>
</evidence>
<accession>A0A9E8M086</accession>
<dbReference type="InterPro" id="IPR008258">
    <property type="entry name" value="Transglycosylase_SLT_dom_1"/>
</dbReference>
<dbReference type="EMBL" id="CP106877">
    <property type="protein sequence ID" value="WAA13073.1"/>
    <property type="molecule type" value="Genomic_DNA"/>
</dbReference>
<dbReference type="PROSITE" id="PS00922">
    <property type="entry name" value="TRANSGLYCOSYLASE"/>
    <property type="match status" value="1"/>
</dbReference>
<name>A0A9E8M086_9BACI</name>
<evidence type="ECO:0000313" key="4">
    <source>
        <dbReference type="Proteomes" id="UP001164726"/>
    </source>
</evidence>
<reference evidence="3" key="1">
    <citation type="submission" date="2022-09" db="EMBL/GenBank/DDBJ databases">
        <title>Complete Genomes of Fervidibacillus albus and Fervidibacillus halotolerans isolated from tidal flat sediments.</title>
        <authorList>
            <person name="Kwon K.K."/>
            <person name="Yang S.-H."/>
            <person name="Park M.J."/>
            <person name="Oh H.-M."/>
        </authorList>
    </citation>
    <scope>NUCLEOTIDE SEQUENCE</scope>
    <source>
        <strain evidence="3">MEBiC13594</strain>
    </source>
</reference>
<dbReference type="SUPFAM" id="SSF53955">
    <property type="entry name" value="Lysozyme-like"/>
    <property type="match status" value="1"/>
</dbReference>
<comment type="similarity">
    <text evidence="1">Belongs to the transglycosylase Slt family.</text>
</comment>
<dbReference type="AlphaFoldDB" id="A0A9E8M086"/>
<dbReference type="InterPro" id="IPR023346">
    <property type="entry name" value="Lysozyme-like_dom_sf"/>
</dbReference>
<dbReference type="GO" id="GO:0016020">
    <property type="term" value="C:membrane"/>
    <property type="evidence" value="ECO:0007669"/>
    <property type="project" value="InterPro"/>
</dbReference>
<gene>
    <name evidence="3" type="ORF">OE105_02800</name>
</gene>
<sequence length="198" mass="22236">MNVQQIRTLLEIQAIKNIGSNGMKEQEIGTQTNFSELLNLYLHTKKEIDKEPMTTSIPNIPTTHFSPIAPTLRENTNYQEIIREAALTYQLPERLIYAVIKNESNFNPYAESPSGARGLMQLMPSTAESLGVKSIYDPKDNIMGGAKYLRMMLDRFNRLDLALAAYNAGPGNVEKYGGIPPFNETVSYVKKVMNDFLA</sequence>
<dbReference type="RefSeq" id="WP_275421213.1">
    <property type="nucleotide sequence ID" value="NZ_CP106877.1"/>
</dbReference>
<protein>
    <submittedName>
        <fullName evidence="3">Lytic transglycosylase domain-containing protein</fullName>
    </submittedName>
</protein>
<dbReference type="Proteomes" id="UP001164726">
    <property type="component" value="Chromosome"/>
</dbReference>
<dbReference type="Pfam" id="PF01464">
    <property type="entry name" value="SLT"/>
    <property type="match status" value="1"/>
</dbReference>
<evidence type="ECO:0000313" key="3">
    <source>
        <dbReference type="EMBL" id="WAA13073.1"/>
    </source>
</evidence>
<dbReference type="KEGG" id="fhl:OE105_02800"/>
<proteinExistence type="inferred from homology"/>
<dbReference type="PANTHER" id="PTHR37423:SF2">
    <property type="entry name" value="MEMBRANE-BOUND LYTIC MUREIN TRANSGLYCOSYLASE C"/>
    <property type="match status" value="1"/>
</dbReference>
<organism evidence="3 4">
    <name type="scientific">Fervidibacillus halotolerans</name>
    <dbReference type="NCBI Taxonomy" id="2980027"/>
    <lineage>
        <taxon>Bacteria</taxon>
        <taxon>Bacillati</taxon>
        <taxon>Bacillota</taxon>
        <taxon>Bacilli</taxon>
        <taxon>Bacillales</taxon>
        <taxon>Bacillaceae</taxon>
        <taxon>Fervidibacillus</taxon>
    </lineage>
</organism>
<dbReference type="Gene3D" id="1.10.530.10">
    <property type="match status" value="1"/>
</dbReference>